<dbReference type="SUPFAM" id="SSF158560">
    <property type="entry name" value="BH3980-like"/>
    <property type="match status" value="1"/>
</dbReference>
<proteinExistence type="predicted"/>
<name>A0A6G8FJR1_9MICO</name>
<evidence type="ECO:0000313" key="1">
    <source>
        <dbReference type="EMBL" id="QIM16594.1"/>
    </source>
</evidence>
<dbReference type="Gene3D" id="1.10.1900.10">
    <property type="entry name" value="c-terminal domain of poly(a) binding protein"/>
    <property type="match status" value="1"/>
</dbReference>
<dbReference type="EMBL" id="CP049934">
    <property type="protein sequence ID" value="QIM16594.1"/>
    <property type="molecule type" value="Genomic_DNA"/>
</dbReference>
<dbReference type="AlphaFoldDB" id="A0A6G8FJR1"/>
<protein>
    <submittedName>
        <fullName evidence="1">DUF1048 domain-containing protein</fullName>
    </submittedName>
</protein>
<dbReference type="InterPro" id="IPR008316">
    <property type="entry name" value="UCP029876"/>
</dbReference>
<dbReference type="Proteomes" id="UP000501387">
    <property type="component" value="Chromosome"/>
</dbReference>
<gene>
    <name evidence="1" type="ORF">G7067_09510</name>
</gene>
<sequence>MAATWIETVTGSFEDKKRWRKYKARKQDLPQSYRTAINGLERYIMYAGAIVKGDILMQMMEDLLDLFEQAAADSTSIRNIVGDDPVEFAEDFLLNYEDGRWVNKERTRLNDAIDKAVREA</sequence>
<reference evidence="1 2" key="1">
    <citation type="submission" date="2020-03" db="EMBL/GenBank/DDBJ databases">
        <title>Leucobacter sp. nov., isolated from beetles.</title>
        <authorList>
            <person name="Hyun D.-W."/>
            <person name="Bae J.-W."/>
        </authorList>
    </citation>
    <scope>NUCLEOTIDE SEQUENCE [LARGE SCALE GENOMIC DNA]</scope>
    <source>
        <strain evidence="1 2">HDW9B</strain>
    </source>
</reference>
<dbReference type="KEGG" id="lins:G7067_09510"/>
<accession>A0A6G8FJR1</accession>
<organism evidence="1 2">
    <name type="scientific">Leucobacter insecticola</name>
    <dbReference type="NCBI Taxonomy" id="2714934"/>
    <lineage>
        <taxon>Bacteria</taxon>
        <taxon>Bacillati</taxon>
        <taxon>Actinomycetota</taxon>
        <taxon>Actinomycetes</taxon>
        <taxon>Micrococcales</taxon>
        <taxon>Microbacteriaceae</taxon>
        <taxon>Leucobacter</taxon>
    </lineage>
</organism>
<evidence type="ECO:0000313" key="2">
    <source>
        <dbReference type="Proteomes" id="UP000501387"/>
    </source>
</evidence>
<keyword evidence="2" id="KW-1185">Reference proteome</keyword>
<dbReference type="Pfam" id="PF06304">
    <property type="entry name" value="DUF1048"/>
    <property type="match status" value="1"/>
</dbReference>
<dbReference type="RefSeq" id="WP_166323758.1">
    <property type="nucleotide sequence ID" value="NZ_CP049934.1"/>
</dbReference>